<dbReference type="EMBL" id="JAOQIO010000038">
    <property type="protein sequence ID" value="MCU6793200.1"/>
    <property type="molecule type" value="Genomic_DNA"/>
</dbReference>
<accession>A0ABT2UEX3</accession>
<feature type="region of interest" description="Disordered" evidence="2">
    <location>
        <begin position="28"/>
        <end position="50"/>
    </location>
</feature>
<dbReference type="RefSeq" id="WP_262684503.1">
    <property type="nucleotide sequence ID" value="NZ_JAOQIO010000038.1"/>
</dbReference>
<dbReference type="PROSITE" id="PS51257">
    <property type="entry name" value="PROKAR_LIPOPROTEIN"/>
    <property type="match status" value="1"/>
</dbReference>
<evidence type="ECO:0000256" key="1">
    <source>
        <dbReference type="ARBA" id="ARBA00022729"/>
    </source>
</evidence>
<keyword evidence="1 3" id="KW-0732">Signal</keyword>
<keyword evidence="5" id="KW-1185">Reference proteome</keyword>
<reference evidence="4 5" key="1">
    <citation type="submission" date="2022-09" db="EMBL/GenBank/DDBJ databases">
        <authorList>
            <person name="Han X.L."/>
            <person name="Wang Q."/>
            <person name="Lu T."/>
        </authorList>
    </citation>
    <scope>NUCLEOTIDE SEQUENCE [LARGE SCALE GENOMIC DNA]</scope>
    <source>
        <strain evidence="4 5">WQ 127069</strain>
    </source>
</reference>
<proteinExistence type="predicted"/>
<dbReference type="SUPFAM" id="SSF53850">
    <property type="entry name" value="Periplasmic binding protein-like II"/>
    <property type="match status" value="1"/>
</dbReference>
<evidence type="ECO:0000313" key="5">
    <source>
        <dbReference type="Proteomes" id="UP001652445"/>
    </source>
</evidence>
<organism evidence="4 5">
    <name type="scientific">Paenibacillus baimaensis</name>
    <dbReference type="NCBI Taxonomy" id="2982185"/>
    <lineage>
        <taxon>Bacteria</taxon>
        <taxon>Bacillati</taxon>
        <taxon>Bacillota</taxon>
        <taxon>Bacilli</taxon>
        <taxon>Bacillales</taxon>
        <taxon>Paenibacillaceae</taxon>
        <taxon>Paenibacillus</taxon>
    </lineage>
</organism>
<feature type="signal peptide" evidence="3">
    <location>
        <begin position="1"/>
        <end position="22"/>
    </location>
</feature>
<name>A0ABT2UEX3_9BACL</name>
<feature type="chain" id="PRO_5045878514" evidence="3">
    <location>
        <begin position="23"/>
        <end position="541"/>
    </location>
</feature>
<dbReference type="PANTHER" id="PTHR43649">
    <property type="entry name" value="ARABINOSE-BINDING PROTEIN-RELATED"/>
    <property type="match status" value="1"/>
</dbReference>
<dbReference type="Proteomes" id="UP001652445">
    <property type="component" value="Unassembled WGS sequence"/>
</dbReference>
<dbReference type="Gene3D" id="3.40.190.10">
    <property type="entry name" value="Periplasmic binding protein-like II"/>
    <property type="match status" value="2"/>
</dbReference>
<evidence type="ECO:0000256" key="3">
    <source>
        <dbReference type="SAM" id="SignalP"/>
    </source>
</evidence>
<dbReference type="InterPro" id="IPR050490">
    <property type="entry name" value="Bact_solute-bd_prot1"/>
</dbReference>
<comment type="caution">
    <text evidence="4">The sequence shown here is derived from an EMBL/GenBank/DDBJ whole genome shotgun (WGS) entry which is preliminary data.</text>
</comment>
<protein>
    <submittedName>
        <fullName evidence="4">Extracellular solute-binding protein</fullName>
    </submittedName>
</protein>
<sequence>MNVNNRLTTSAIVSSVILSLLAGCSTGNTGTATNTTPTATTPGTTPAETAKQTPTKFSMMLPLYNTEAPAADSPLIKKVEEFANVKLDLNFVPSANYNDRVNISIASNELPQAITILDMKSPTFVNAVRSGMFWDVTSYLKSMPTFAKNYDPKLIANALTDGKNYGLPRGRPMARNAIILRKDWLAKVGLQKPTNIDELYNVIKAFATKDPDGNGKDDTAGLLMGVDGSGNIAGYAFDVIVCMFGGGNNWELKDGKVVPTFMSEPYMNALKWVKKLYDEKLLNQDFAIVKGSEQVFELIDKERGGMYINNFSDAADRQDNLVKLVQQRNPALAGKSIADAKMDLIDTAYLIKSTDGTVRSPAQPGFNGVLAFPKTSVKTEAELKAILTAFDKLDTPEGQALIKWGIEGTHYTNQNGVPTVVGNTALVSKEVNTVWQMFLTNQVVDRSSIQGKSSPMTEKILKEQEDNLKNIVVDVSVPLLSATVSTNGTELTKIINTARIKYITGVIDDEGWKQAIDQWRKTGGDKVIQEYTEARAKLDGK</sequence>
<dbReference type="PANTHER" id="PTHR43649:SF33">
    <property type="entry name" value="POLYGALACTURONAN_RHAMNOGALACTURONAN-BINDING PROTEIN YTCQ"/>
    <property type="match status" value="1"/>
</dbReference>
<evidence type="ECO:0000256" key="2">
    <source>
        <dbReference type="SAM" id="MobiDB-lite"/>
    </source>
</evidence>
<evidence type="ECO:0000313" key="4">
    <source>
        <dbReference type="EMBL" id="MCU6793200.1"/>
    </source>
</evidence>
<feature type="compositionally biased region" description="Low complexity" evidence="2">
    <location>
        <begin position="28"/>
        <end position="47"/>
    </location>
</feature>
<gene>
    <name evidence="4" type="ORF">OB236_13840</name>
</gene>